<dbReference type="GO" id="GO:0030014">
    <property type="term" value="C:CCR4-NOT complex"/>
    <property type="evidence" value="ECO:0007669"/>
    <property type="project" value="InterPro"/>
</dbReference>
<feature type="compositionally biased region" description="Low complexity" evidence="2">
    <location>
        <begin position="356"/>
        <end position="367"/>
    </location>
</feature>
<dbReference type="GO" id="GO:0006402">
    <property type="term" value="P:mRNA catabolic process"/>
    <property type="evidence" value="ECO:0007669"/>
    <property type="project" value="InterPro"/>
</dbReference>
<evidence type="ECO:0000256" key="2">
    <source>
        <dbReference type="SAM" id="MobiDB-lite"/>
    </source>
</evidence>
<dbReference type="InterPro" id="IPR011989">
    <property type="entry name" value="ARM-like"/>
</dbReference>
<gene>
    <name evidence="3" type="ORF">U9M48_011682</name>
</gene>
<dbReference type="Proteomes" id="UP001341281">
    <property type="component" value="Chromosome 03"/>
</dbReference>
<sequence>MVRGSGSCNAVVQAVKDIKMTPEEKLVFNLYYSESRVDALAELSKISKTSNDLAPLIWNSVGTIAVLLQEIISVYPALSPPTLSPSASSRACNVVALLQSVASHSETRAPFLKEYYQTLFPGYVAVSHYLISFFDFAADIPHYLYPFLNTTSGAKSFEYLRATTLSVIGALAKEADTEIVDFLLEGQVIPLCLRVMETGRELSKFVASYIVKRIVLDDVGLRYICATLEHFFGLASVLESMVVALEKEPSARLLKNIVHCYLRLMDNNLARVALRATLPEALKNGTFGHLFIDEPAAIGYLKKLLENLAAPDGEAEAPHPGPGPAAGGAAHPGSGPTACGASRPGPGPAMGGSPGGSSQAGPSRVRR</sequence>
<protein>
    <recommendedName>
        <fullName evidence="5">Cell differentiation protein rcd1</fullName>
    </recommendedName>
</protein>
<dbReference type="EMBL" id="CP144747">
    <property type="protein sequence ID" value="WVZ61874.1"/>
    <property type="molecule type" value="Genomic_DNA"/>
</dbReference>
<organism evidence="3 4">
    <name type="scientific">Paspalum notatum var. saurae</name>
    <dbReference type="NCBI Taxonomy" id="547442"/>
    <lineage>
        <taxon>Eukaryota</taxon>
        <taxon>Viridiplantae</taxon>
        <taxon>Streptophyta</taxon>
        <taxon>Embryophyta</taxon>
        <taxon>Tracheophyta</taxon>
        <taxon>Spermatophyta</taxon>
        <taxon>Magnoliopsida</taxon>
        <taxon>Liliopsida</taxon>
        <taxon>Poales</taxon>
        <taxon>Poaceae</taxon>
        <taxon>PACMAD clade</taxon>
        <taxon>Panicoideae</taxon>
        <taxon>Andropogonodae</taxon>
        <taxon>Paspaleae</taxon>
        <taxon>Paspalinae</taxon>
        <taxon>Paspalum</taxon>
    </lineage>
</organism>
<dbReference type="InterPro" id="IPR007216">
    <property type="entry name" value="CNOT9"/>
</dbReference>
<comment type="similarity">
    <text evidence="1">Belongs to the CNOT9 family.</text>
</comment>
<proteinExistence type="inferred from homology"/>
<reference evidence="3 4" key="1">
    <citation type="submission" date="2024-02" db="EMBL/GenBank/DDBJ databases">
        <title>High-quality chromosome-scale genome assembly of Pensacola bahiagrass (Paspalum notatum Flugge var. saurae).</title>
        <authorList>
            <person name="Vega J.M."/>
            <person name="Podio M."/>
            <person name="Orjuela J."/>
            <person name="Siena L.A."/>
            <person name="Pessino S.C."/>
            <person name="Combes M.C."/>
            <person name="Mariac C."/>
            <person name="Albertini E."/>
            <person name="Pupilli F."/>
            <person name="Ortiz J.P.A."/>
            <person name="Leblanc O."/>
        </authorList>
    </citation>
    <scope>NUCLEOTIDE SEQUENCE [LARGE SCALE GENOMIC DNA]</scope>
    <source>
        <strain evidence="3">R1</strain>
        <tissue evidence="3">Leaf</tissue>
    </source>
</reference>
<accession>A0AAQ3SVY8</accession>
<keyword evidence="4" id="KW-1185">Reference proteome</keyword>
<dbReference type="InterPro" id="IPR016024">
    <property type="entry name" value="ARM-type_fold"/>
</dbReference>
<name>A0AAQ3SVY8_PASNO</name>
<dbReference type="AlphaFoldDB" id="A0AAQ3SVY8"/>
<dbReference type="Gene3D" id="1.25.10.10">
    <property type="entry name" value="Leucine-rich Repeat Variant"/>
    <property type="match status" value="1"/>
</dbReference>
<evidence type="ECO:0000256" key="1">
    <source>
        <dbReference type="ARBA" id="ARBA00006385"/>
    </source>
</evidence>
<feature type="compositionally biased region" description="Low complexity" evidence="2">
    <location>
        <begin position="327"/>
        <end position="344"/>
    </location>
</feature>
<evidence type="ECO:0000313" key="4">
    <source>
        <dbReference type="Proteomes" id="UP001341281"/>
    </source>
</evidence>
<evidence type="ECO:0008006" key="5">
    <source>
        <dbReference type="Google" id="ProtNLM"/>
    </source>
</evidence>
<dbReference type="SUPFAM" id="SSF48371">
    <property type="entry name" value="ARM repeat"/>
    <property type="match status" value="1"/>
</dbReference>
<dbReference type="Pfam" id="PF04078">
    <property type="entry name" value="Rcd1"/>
    <property type="match status" value="2"/>
</dbReference>
<dbReference type="PANTHER" id="PTHR12262">
    <property type="entry name" value="CCR4-NOT TRANSCRIPTION COMPLEX SUBUNIT 9"/>
    <property type="match status" value="1"/>
</dbReference>
<feature type="region of interest" description="Disordered" evidence="2">
    <location>
        <begin position="312"/>
        <end position="367"/>
    </location>
</feature>
<evidence type="ECO:0000313" key="3">
    <source>
        <dbReference type="EMBL" id="WVZ61874.1"/>
    </source>
</evidence>